<dbReference type="Proteomes" id="UP000887226">
    <property type="component" value="Unassembled WGS sequence"/>
</dbReference>
<gene>
    <name evidence="1" type="ORF">BJ878DRAFT_510964</name>
</gene>
<reference evidence="1" key="1">
    <citation type="journal article" date="2021" name="IMA Fungus">
        <title>Genomic characterization of three marine fungi, including Emericellopsis atlantica sp. nov. with signatures of a generalist lifestyle and marine biomass degradation.</title>
        <authorList>
            <person name="Hagestad O.C."/>
            <person name="Hou L."/>
            <person name="Andersen J.H."/>
            <person name="Hansen E.H."/>
            <person name="Altermark B."/>
            <person name="Li C."/>
            <person name="Kuhnert E."/>
            <person name="Cox R.J."/>
            <person name="Crous P.W."/>
            <person name="Spatafora J.W."/>
            <person name="Lail K."/>
            <person name="Amirebrahimi M."/>
            <person name="Lipzen A."/>
            <person name="Pangilinan J."/>
            <person name="Andreopoulos W."/>
            <person name="Hayes R.D."/>
            <person name="Ng V."/>
            <person name="Grigoriev I.V."/>
            <person name="Jackson S.A."/>
            <person name="Sutton T.D.S."/>
            <person name="Dobson A.D.W."/>
            <person name="Rama T."/>
        </authorList>
    </citation>
    <scope>NUCLEOTIDE SEQUENCE</scope>
    <source>
        <strain evidence="1">TRa3180A</strain>
    </source>
</reference>
<keyword evidence="2" id="KW-1185">Reference proteome</keyword>
<comment type="caution">
    <text evidence="1">The sequence shown here is derived from an EMBL/GenBank/DDBJ whole genome shotgun (WGS) entry which is preliminary data.</text>
</comment>
<proteinExistence type="predicted"/>
<name>A0A9P8CDT9_9HELO</name>
<dbReference type="Gene3D" id="3.30.560.10">
    <property type="entry name" value="Glucose Oxidase, domain 3"/>
    <property type="match status" value="1"/>
</dbReference>
<evidence type="ECO:0000313" key="1">
    <source>
        <dbReference type="EMBL" id="KAG9243403.1"/>
    </source>
</evidence>
<dbReference type="OrthoDB" id="269227at2759"/>
<organism evidence="1 2">
    <name type="scientific">Calycina marina</name>
    <dbReference type="NCBI Taxonomy" id="1763456"/>
    <lineage>
        <taxon>Eukaryota</taxon>
        <taxon>Fungi</taxon>
        <taxon>Dikarya</taxon>
        <taxon>Ascomycota</taxon>
        <taxon>Pezizomycotina</taxon>
        <taxon>Leotiomycetes</taxon>
        <taxon>Helotiales</taxon>
        <taxon>Pezizellaceae</taxon>
        <taxon>Calycina</taxon>
    </lineage>
</organism>
<evidence type="ECO:0000313" key="2">
    <source>
        <dbReference type="Proteomes" id="UP000887226"/>
    </source>
</evidence>
<dbReference type="SUPFAM" id="SSF54373">
    <property type="entry name" value="FAD-linked reductases, C-terminal domain"/>
    <property type="match status" value="1"/>
</dbReference>
<accession>A0A9P8CDT9</accession>
<dbReference type="EMBL" id="MU253981">
    <property type="protein sequence ID" value="KAG9243403.1"/>
    <property type="molecule type" value="Genomic_DNA"/>
</dbReference>
<protein>
    <submittedName>
        <fullName evidence="1">Uncharacterized protein</fullName>
    </submittedName>
</protein>
<sequence>MTLYMGCLLTSQGSATRASSDPADSLVIDPKNYATEADKHVMCEGFKMYSRLIFDTFEGKDLVIEKYTPPGQAGLGVDVCVFI</sequence>
<dbReference type="AlphaFoldDB" id="A0A9P8CDT9"/>